<dbReference type="PANTHER" id="PTHR11365:SF23">
    <property type="entry name" value="HYPOTHETICAL 5-OXOPROLINASE (EUROFUNG)-RELATED"/>
    <property type="match status" value="1"/>
</dbReference>
<name>A0A382JXM2_9ZZZZ</name>
<dbReference type="AlphaFoldDB" id="A0A382JXM2"/>
<dbReference type="EMBL" id="UINC01076845">
    <property type="protein sequence ID" value="SVC16395.1"/>
    <property type="molecule type" value="Genomic_DNA"/>
</dbReference>
<feature type="non-terminal residue" evidence="2">
    <location>
        <position position="413"/>
    </location>
</feature>
<reference evidence="2" key="1">
    <citation type="submission" date="2018-05" db="EMBL/GenBank/DDBJ databases">
        <authorList>
            <person name="Lanie J.A."/>
            <person name="Ng W.-L."/>
            <person name="Kazmierczak K.M."/>
            <person name="Andrzejewski T.M."/>
            <person name="Davidsen T.M."/>
            <person name="Wayne K.J."/>
            <person name="Tettelin H."/>
            <person name="Glass J.I."/>
            <person name="Rusch D."/>
            <person name="Podicherti R."/>
            <person name="Tsui H.-C.T."/>
            <person name="Winkler M.E."/>
        </authorList>
    </citation>
    <scope>NUCLEOTIDE SEQUENCE</scope>
</reference>
<dbReference type="Pfam" id="PF02538">
    <property type="entry name" value="Hydantoinase_B"/>
    <property type="match status" value="1"/>
</dbReference>
<accession>A0A382JXM2</accession>
<protein>
    <recommendedName>
        <fullName evidence="1">Hydantoinase B/oxoprolinase domain-containing protein</fullName>
    </recommendedName>
</protein>
<proteinExistence type="predicted"/>
<dbReference type="GO" id="GO:0006749">
    <property type="term" value="P:glutathione metabolic process"/>
    <property type="evidence" value="ECO:0007669"/>
    <property type="project" value="TreeGrafter"/>
</dbReference>
<evidence type="ECO:0000259" key="1">
    <source>
        <dbReference type="Pfam" id="PF02538"/>
    </source>
</evidence>
<dbReference type="InterPro" id="IPR003692">
    <property type="entry name" value="Hydantoinase_B"/>
</dbReference>
<dbReference type="PANTHER" id="PTHR11365">
    <property type="entry name" value="5-OXOPROLINASE RELATED"/>
    <property type="match status" value="1"/>
</dbReference>
<sequence>MNLDPITLEVIRNKLDGISNEMQYSLLRSAFSPIVKEGLDASSSLFTLKGETLSQSISIPIHLGTLIPIINEILKFNSVNTMEDGDIFIMNDPYLGGTHLPDIAIIMPIFNKNKLVGLSATMAHHQDVGGMTPGSVPTNATEIFQEGIRIPPLKLASAGKVDENLIRLIKLNVRLPEIFMGDINAQIAACNVGRRRLIELCQKYDNHFILQIFENLLDRSEQMTREALKKFPSGKYQYTDYLDNDGINLDERIKISVEAIIDEGQITFDFNQTSKEVKGPFNCVPSGSLSAACFALRVLTGSDIPTNGGCFRPINLILPKGSIVNPNEPAPVNARTSTIKRITGCMVNAFQEVLSERATADSASEMLILQFGGTHYDGRRFIVGELIASGSGAGVSTDGVDVIETDASNCMNL</sequence>
<dbReference type="GO" id="GO:0005829">
    <property type="term" value="C:cytosol"/>
    <property type="evidence" value="ECO:0007669"/>
    <property type="project" value="TreeGrafter"/>
</dbReference>
<dbReference type="InterPro" id="IPR045079">
    <property type="entry name" value="Oxoprolinase-like"/>
</dbReference>
<gene>
    <name evidence="2" type="ORF">METZ01_LOCUS269249</name>
</gene>
<organism evidence="2">
    <name type="scientific">marine metagenome</name>
    <dbReference type="NCBI Taxonomy" id="408172"/>
    <lineage>
        <taxon>unclassified sequences</taxon>
        <taxon>metagenomes</taxon>
        <taxon>ecological metagenomes</taxon>
    </lineage>
</organism>
<evidence type="ECO:0000313" key="2">
    <source>
        <dbReference type="EMBL" id="SVC16395.1"/>
    </source>
</evidence>
<dbReference type="GO" id="GO:0017168">
    <property type="term" value="F:5-oxoprolinase (ATP-hydrolyzing) activity"/>
    <property type="evidence" value="ECO:0007669"/>
    <property type="project" value="TreeGrafter"/>
</dbReference>
<feature type="domain" description="Hydantoinase B/oxoprolinase" evidence="1">
    <location>
        <begin position="4"/>
        <end position="412"/>
    </location>
</feature>